<sequence length="124" mass="14257">MGLLATLKTKSKHLKKEITAIYYAYQHPKVSRLPRMIMLFTLGYALSPVDLIPDFIPIFGYLDDLIILPALISLSIKLIPQDILDESRKKAKQEPLQLKKNWFFAVLFMLIWIFLLIAIVSAIV</sequence>
<keyword evidence="4 5" id="KW-0472">Membrane</keyword>
<dbReference type="STRING" id="1499967.U27_02937"/>
<keyword evidence="2 5" id="KW-0812">Transmembrane</keyword>
<evidence type="ECO:0000313" key="7">
    <source>
        <dbReference type="EMBL" id="GAK55976.1"/>
    </source>
</evidence>
<dbReference type="InterPro" id="IPR010652">
    <property type="entry name" value="DUF1232"/>
</dbReference>
<evidence type="ECO:0000256" key="1">
    <source>
        <dbReference type="ARBA" id="ARBA00004127"/>
    </source>
</evidence>
<dbReference type="EMBL" id="DF820464">
    <property type="protein sequence ID" value="GAK55976.1"/>
    <property type="molecule type" value="Genomic_DNA"/>
</dbReference>
<dbReference type="AlphaFoldDB" id="A0A081BUH1"/>
<evidence type="ECO:0000256" key="2">
    <source>
        <dbReference type="ARBA" id="ARBA00022692"/>
    </source>
</evidence>
<evidence type="ECO:0000256" key="5">
    <source>
        <dbReference type="SAM" id="Phobius"/>
    </source>
</evidence>
<dbReference type="HOGENOM" id="CLU_139031_0_1_0"/>
<gene>
    <name evidence="7" type="ORF">U27_02937</name>
</gene>
<dbReference type="eggNOG" id="COG3339">
    <property type="taxonomic scope" value="Bacteria"/>
</dbReference>
<dbReference type="GO" id="GO:0012505">
    <property type="term" value="C:endomembrane system"/>
    <property type="evidence" value="ECO:0007669"/>
    <property type="project" value="UniProtKB-SubCell"/>
</dbReference>
<evidence type="ECO:0000259" key="6">
    <source>
        <dbReference type="Pfam" id="PF06803"/>
    </source>
</evidence>
<organism evidence="7">
    <name type="scientific">Vecturithrix granuli</name>
    <dbReference type="NCBI Taxonomy" id="1499967"/>
    <lineage>
        <taxon>Bacteria</taxon>
        <taxon>Candidatus Moduliflexota</taxon>
        <taxon>Candidatus Vecturitrichia</taxon>
        <taxon>Candidatus Vecturitrichales</taxon>
        <taxon>Candidatus Vecturitrichaceae</taxon>
        <taxon>Candidatus Vecturithrix</taxon>
    </lineage>
</organism>
<reference evidence="7" key="1">
    <citation type="journal article" date="2015" name="PeerJ">
        <title>First genomic representation of candidate bacterial phylum KSB3 points to enhanced environmental sensing as a trigger of wastewater bulking.</title>
        <authorList>
            <person name="Sekiguchi Y."/>
            <person name="Ohashi A."/>
            <person name="Parks D.H."/>
            <person name="Yamauchi T."/>
            <person name="Tyson G.W."/>
            <person name="Hugenholtz P."/>
        </authorList>
    </citation>
    <scope>NUCLEOTIDE SEQUENCE [LARGE SCALE GENOMIC DNA]</scope>
</reference>
<comment type="subcellular location">
    <subcellularLocation>
        <location evidence="1">Endomembrane system</location>
        <topology evidence="1">Multi-pass membrane protein</topology>
    </subcellularLocation>
</comment>
<name>A0A081BUH1_VECG1</name>
<evidence type="ECO:0000313" key="8">
    <source>
        <dbReference type="Proteomes" id="UP000030661"/>
    </source>
</evidence>
<accession>A0A081BUH1</accession>
<feature type="transmembrane region" description="Helical" evidence="5">
    <location>
        <begin position="101"/>
        <end position="123"/>
    </location>
</feature>
<dbReference type="Proteomes" id="UP000030661">
    <property type="component" value="Unassembled WGS sequence"/>
</dbReference>
<feature type="domain" description="DUF1232" evidence="6">
    <location>
        <begin position="36"/>
        <end position="69"/>
    </location>
</feature>
<keyword evidence="3 5" id="KW-1133">Transmembrane helix</keyword>
<evidence type="ECO:0000256" key="4">
    <source>
        <dbReference type="ARBA" id="ARBA00023136"/>
    </source>
</evidence>
<protein>
    <recommendedName>
        <fullName evidence="6">DUF1232 domain-containing protein</fullName>
    </recommendedName>
</protein>
<evidence type="ECO:0000256" key="3">
    <source>
        <dbReference type="ARBA" id="ARBA00022989"/>
    </source>
</evidence>
<dbReference type="Pfam" id="PF06803">
    <property type="entry name" value="DUF1232"/>
    <property type="match status" value="1"/>
</dbReference>
<proteinExistence type="predicted"/>
<keyword evidence="8" id="KW-1185">Reference proteome</keyword>